<feature type="binding site" evidence="2">
    <location>
        <position position="349"/>
    </location>
    <ligand>
        <name>L-tryptophan</name>
        <dbReference type="ChEBI" id="CHEBI:57912"/>
    </ligand>
</feature>
<comment type="caution">
    <text evidence="3">The sequence shown here is derived from an EMBL/GenBank/DDBJ whole genome shotgun (WGS) entry which is preliminary data.</text>
</comment>
<dbReference type="AlphaFoldDB" id="A0A2G4YVR2"/>
<dbReference type="PIRSF" id="PIRSF011396">
    <property type="entry name" value="Trp_halogenase"/>
    <property type="match status" value="1"/>
</dbReference>
<dbReference type="PANTHER" id="PTHR43747:SF4">
    <property type="entry name" value="FLAVIN-DEPENDENT TRYPTOPHAN HALOGENASE"/>
    <property type="match status" value="1"/>
</dbReference>
<reference evidence="3 4" key="1">
    <citation type="submission" date="2017-10" db="EMBL/GenBank/DDBJ databases">
        <title>Frigbacter circumglobatus gen. nov. sp. nov., isolated from sediment cultured in situ.</title>
        <authorList>
            <person name="Zhao Z."/>
        </authorList>
    </citation>
    <scope>NUCLEOTIDE SEQUENCE [LARGE SCALE GENOMIC DNA]</scope>
    <source>
        <strain evidence="3 4">ZYL</strain>
    </source>
</reference>
<sequence length="507" mass="56431">MMQKKPFGEKHIIILGGGTAGWMAASLFDQAWGADGARITLIESAEIDTIGVGEGSTPYLRQFFRTLNIPENEWMPACNATYKCGIRFPGWSGKPGFESYFHPFFSELDQDTGYAFFHNCALRRGGIDVPVNPDRFFVSAQLAAQHKSPVAGDGLRHTPDYGYHFDAGLLGAFLKKRAEARGINHRIDTVERVAQDESGDITALHLKDGGSVDGDLFIDCTGFAALMIQKSLGERFVSYGDVLFNDRAVALASPLNPAEGLPSETVSTALGHGWAWKIPLTTRFGNGYVYSSAHIDESTAEDALRRHLGPAAKGGEARHLKMRVGRVENHWQKNCLAVGLSQGFIEPLEATALMLVQLTIEKFIQMYGEGDYTSRHQPAFNQRINMFFDGIRDYIVTHYKINGRNDSDYWIENRDNPHISDRLAELLAVWDGGGDFETLLDRYGDALIYLRPSWYAILAGMGRFPSHATSAPAKTPIAPMHQIHDLHTEALAYFPDHRDHLARMYPF</sequence>
<keyword evidence="4" id="KW-1185">Reference proteome</keyword>
<feature type="binding site" evidence="2">
    <location>
        <begin position="17"/>
        <end position="20"/>
    </location>
    <ligand>
        <name>FAD</name>
        <dbReference type="ChEBI" id="CHEBI:57692"/>
    </ligand>
</feature>
<dbReference type="OrthoDB" id="462203at2"/>
<dbReference type="Proteomes" id="UP000229730">
    <property type="component" value="Unassembled WGS sequence"/>
</dbReference>
<dbReference type="GO" id="GO:0000166">
    <property type="term" value="F:nucleotide binding"/>
    <property type="evidence" value="ECO:0007669"/>
    <property type="project" value="UniProtKB-KW"/>
</dbReference>
<name>A0A2G4YVR2_9PROT</name>
<dbReference type="RefSeq" id="WP_099470782.1">
    <property type="nucleotide sequence ID" value="NZ_PDEM01000007.1"/>
</dbReference>
<feature type="binding site" evidence="2">
    <location>
        <position position="340"/>
    </location>
    <ligand>
        <name>FAD</name>
        <dbReference type="ChEBI" id="CHEBI:57692"/>
    </ligand>
</feature>
<dbReference type="InterPro" id="IPR050816">
    <property type="entry name" value="Flavin-dep_Halogenase_NPB"/>
</dbReference>
<keyword evidence="2" id="KW-0547">Nucleotide-binding</keyword>
<dbReference type="SUPFAM" id="SSF51905">
    <property type="entry name" value="FAD/NAD(P)-binding domain"/>
    <property type="match status" value="1"/>
</dbReference>
<dbReference type="PANTHER" id="PTHR43747">
    <property type="entry name" value="FAD-BINDING PROTEIN"/>
    <property type="match status" value="1"/>
</dbReference>
<dbReference type="InterPro" id="IPR006905">
    <property type="entry name" value="Flavin_halogenase"/>
</dbReference>
<evidence type="ECO:0000256" key="1">
    <source>
        <dbReference type="PIRSR" id="PIRSR011396-1"/>
    </source>
</evidence>
<feature type="binding site" evidence="2">
    <location>
        <position position="190"/>
    </location>
    <ligand>
        <name>FAD</name>
        <dbReference type="ChEBI" id="CHEBI:57692"/>
    </ligand>
</feature>
<feature type="binding site" evidence="2">
    <location>
        <position position="83"/>
    </location>
    <ligand>
        <name>7-chloro-L-tryptophan</name>
        <dbReference type="ChEBI" id="CHEBI:58713"/>
    </ligand>
</feature>
<accession>A0A2G4YVR2</accession>
<dbReference type="EMBL" id="PDEM01000007">
    <property type="protein sequence ID" value="PHZ86405.1"/>
    <property type="molecule type" value="Genomic_DNA"/>
</dbReference>
<evidence type="ECO:0000256" key="2">
    <source>
        <dbReference type="PIRSR" id="PIRSR011396-2"/>
    </source>
</evidence>
<feature type="active site" evidence="1">
    <location>
        <position position="83"/>
    </location>
</feature>
<evidence type="ECO:0000313" key="3">
    <source>
        <dbReference type="EMBL" id="PHZ86405.1"/>
    </source>
</evidence>
<dbReference type="GO" id="GO:0004497">
    <property type="term" value="F:monooxygenase activity"/>
    <property type="evidence" value="ECO:0007669"/>
    <property type="project" value="InterPro"/>
</dbReference>
<dbReference type="Gene3D" id="3.50.50.60">
    <property type="entry name" value="FAD/NAD(P)-binding domain"/>
    <property type="match status" value="1"/>
</dbReference>
<dbReference type="InterPro" id="IPR036188">
    <property type="entry name" value="FAD/NAD-bd_sf"/>
</dbReference>
<keyword evidence="2" id="KW-0274">FAD</keyword>
<proteinExistence type="predicted"/>
<evidence type="ECO:0000313" key="4">
    <source>
        <dbReference type="Proteomes" id="UP000229730"/>
    </source>
</evidence>
<gene>
    <name evidence="3" type="ORF">CRD36_00510</name>
</gene>
<organism evidence="3 4">
    <name type="scientific">Paremcibacter congregatus</name>
    <dbReference type="NCBI Taxonomy" id="2043170"/>
    <lineage>
        <taxon>Bacteria</taxon>
        <taxon>Pseudomonadati</taxon>
        <taxon>Pseudomonadota</taxon>
        <taxon>Alphaproteobacteria</taxon>
        <taxon>Emcibacterales</taxon>
        <taxon>Emcibacteraceae</taxon>
        <taxon>Paremcibacter</taxon>
    </lineage>
</organism>
<dbReference type="InterPro" id="IPR033856">
    <property type="entry name" value="Trp_halogen"/>
</dbReference>
<protein>
    <submittedName>
        <fullName evidence="3">Tryptophan halogenase</fullName>
    </submittedName>
</protein>
<keyword evidence="2" id="KW-0285">Flavoprotein</keyword>
<dbReference type="InParanoid" id="A0A2G4YVR2"/>
<dbReference type="Pfam" id="PF04820">
    <property type="entry name" value="Trp_halogenase"/>
    <property type="match status" value="1"/>
</dbReference>